<dbReference type="Pfam" id="PF01960">
    <property type="entry name" value="ArgJ"/>
    <property type="match status" value="1"/>
</dbReference>
<sequence>MQVLMGTARAGIKPSGKKDLLVVFFEKPVLVSAVYTKNHFKAAPVIYSKGLTDKRKLFRAFVVNSGNANCGTGKEGLKHAQMMAQRVAQNLDIKPEEVLVFSTGLIGALLPIGKVLVGIDRACSELKLLNLREAAEAISTTDRFPKYAQREYAFGFGKGAGMIHPNMGTMLAYIFTPAKLNFNALREIHSRVTEKTFNSITVDGCTSTNDSFLLISLGEEEIPVEKVEKDTFEVAEAISKLIVADGEGATKIGVIKIVNAVSEEKAKALAERVATSLLVKTALFGCDPNWGRIAQAVGSLPQYPVDPDRLDIYIGNYPLLVDGTPTNTNLEEVAQYMRKNKEIPIMVDLKEGHQSWTYYTSDLTYDYVKLNAEYTT</sequence>
<feature type="binding site" evidence="8">
    <location>
        <position position="140"/>
    </location>
    <ligand>
        <name>substrate</name>
    </ligand>
</feature>
<dbReference type="EC" id="2.3.1.35" evidence="8"/>
<comment type="catalytic activity">
    <reaction evidence="8">
        <text>N(2)-acetyl-L-ornithine + L-glutamate = N-acetyl-L-glutamate + L-ornithine</text>
        <dbReference type="Rhea" id="RHEA:15349"/>
        <dbReference type="ChEBI" id="CHEBI:29985"/>
        <dbReference type="ChEBI" id="CHEBI:44337"/>
        <dbReference type="ChEBI" id="CHEBI:46911"/>
        <dbReference type="ChEBI" id="CHEBI:57805"/>
        <dbReference type="EC" id="2.3.1.35"/>
    </reaction>
</comment>
<keyword evidence="7 8" id="KW-0012">Acyltransferase</keyword>
<organism evidence="9 10">
    <name type="scientific">Aquifex aeolicus</name>
    <dbReference type="NCBI Taxonomy" id="63363"/>
    <lineage>
        <taxon>Bacteria</taxon>
        <taxon>Pseudomonadati</taxon>
        <taxon>Aquificota</taxon>
        <taxon>Aquificia</taxon>
        <taxon>Aquificales</taxon>
        <taxon>Aquificaceae</taxon>
        <taxon>Aquifex</taxon>
    </lineage>
</organism>
<evidence type="ECO:0000313" key="9">
    <source>
        <dbReference type="EMBL" id="HIP98528.1"/>
    </source>
</evidence>
<dbReference type="CDD" id="cd02152">
    <property type="entry name" value="OAT"/>
    <property type="match status" value="1"/>
</dbReference>
<comment type="pathway">
    <text evidence="8">Amino-acid biosynthesis; L-arginine biosynthesis; L-ornithine and N-acetyl-L-glutamate from L-glutamate and N(2)-acetyl-L-ornithine (cyclic): step 1/1.</text>
</comment>
<evidence type="ECO:0000256" key="5">
    <source>
        <dbReference type="ARBA" id="ARBA00022679"/>
    </source>
</evidence>
<comment type="caution">
    <text evidence="9">The sequence shown here is derived from an EMBL/GenBank/DDBJ whole genome shotgun (WGS) entry which is preliminary data.</text>
</comment>
<comment type="pathway">
    <text evidence="8">Amino-acid biosynthesis; L-arginine biosynthesis; N(2)-acetyl-L-ornithine from L-glutamate: step 1/4.</text>
</comment>
<dbReference type="SUPFAM" id="SSF56266">
    <property type="entry name" value="DmpA/ArgJ-like"/>
    <property type="match status" value="1"/>
</dbReference>
<name>A0A9D1CGI0_AQUAO</name>
<dbReference type="Proteomes" id="UP000606463">
    <property type="component" value="Unassembled WGS sequence"/>
</dbReference>
<dbReference type="Gene3D" id="3.60.70.12">
    <property type="entry name" value="L-amino peptidase D-ALA esterase/amidase"/>
    <property type="match status" value="1"/>
</dbReference>
<feature type="site" description="Involved in the stabilization of negative charge on the oxyanion by the formation of the oxyanion hole" evidence="8">
    <location>
        <position position="104"/>
    </location>
</feature>
<feature type="binding site" evidence="8">
    <location>
        <position position="247"/>
    </location>
    <ligand>
        <name>substrate</name>
    </ligand>
</feature>
<keyword evidence="8" id="KW-0028">Amino-acid biosynthesis</keyword>
<feature type="binding site" evidence="8">
    <location>
        <position position="158"/>
    </location>
    <ligand>
        <name>substrate</name>
    </ligand>
</feature>
<evidence type="ECO:0000256" key="6">
    <source>
        <dbReference type="ARBA" id="ARBA00022813"/>
    </source>
</evidence>
<evidence type="ECO:0000256" key="4">
    <source>
        <dbReference type="ARBA" id="ARBA00022490"/>
    </source>
</evidence>
<comment type="similarity">
    <text evidence="2 8">Belongs to the ArgJ family.</text>
</comment>
<protein>
    <recommendedName>
        <fullName evidence="8">Arginine biosynthesis bifunctional protein ArgJ</fullName>
    </recommendedName>
    <domain>
        <recommendedName>
            <fullName evidence="8">Glutamate N-acetyltransferase</fullName>
            <ecNumber evidence="8">2.3.1.35</ecNumber>
        </recommendedName>
        <alternativeName>
            <fullName evidence="8">Ornithine acetyltransferase</fullName>
            <shortName evidence="8">OATase</shortName>
        </alternativeName>
        <alternativeName>
            <fullName evidence="8">Ornithine transacetylase</fullName>
        </alternativeName>
    </domain>
    <domain>
        <recommendedName>
            <fullName evidence="8">Amino-acid acetyltransferase</fullName>
            <ecNumber evidence="8">2.3.1.1</ecNumber>
        </recommendedName>
        <alternativeName>
            <fullName evidence="8">N-acetylglutamate synthase</fullName>
            <shortName evidence="8">AGSase</shortName>
        </alternativeName>
    </domain>
    <component>
        <recommendedName>
            <fullName evidence="8">Arginine biosynthesis bifunctional protein ArgJ alpha chain</fullName>
        </recommendedName>
    </component>
    <component>
        <recommendedName>
            <fullName evidence="8">Arginine biosynthesis bifunctional protein ArgJ beta chain</fullName>
        </recommendedName>
    </component>
</protein>
<gene>
    <name evidence="8 9" type="primary">argJ</name>
    <name evidence="9" type="ORF">EYH37_04100</name>
</gene>
<feature type="binding site" evidence="8">
    <location>
        <position position="169"/>
    </location>
    <ligand>
        <name>substrate</name>
    </ligand>
</feature>
<comment type="catalytic activity">
    <reaction evidence="8">
        <text>L-glutamate + acetyl-CoA = N-acetyl-L-glutamate + CoA + H(+)</text>
        <dbReference type="Rhea" id="RHEA:24292"/>
        <dbReference type="ChEBI" id="CHEBI:15378"/>
        <dbReference type="ChEBI" id="CHEBI:29985"/>
        <dbReference type="ChEBI" id="CHEBI:44337"/>
        <dbReference type="ChEBI" id="CHEBI:57287"/>
        <dbReference type="ChEBI" id="CHEBI:57288"/>
        <dbReference type="EC" id="2.3.1.1"/>
    </reaction>
</comment>
<dbReference type="GO" id="GO:0004042">
    <property type="term" value="F:L-glutamate N-acetyltransferase activity"/>
    <property type="evidence" value="ECO:0007669"/>
    <property type="project" value="UniProtKB-UniRule"/>
</dbReference>
<keyword evidence="8" id="KW-0511">Multifunctional enzyme</keyword>
<dbReference type="GO" id="GO:0006526">
    <property type="term" value="P:L-arginine biosynthetic process"/>
    <property type="evidence" value="ECO:0007669"/>
    <property type="project" value="UniProtKB-UniRule"/>
</dbReference>
<comment type="function">
    <text evidence="8">Catalyzes two activities which are involved in the cyclic version of arginine biosynthesis: the synthesis of N-acetylglutamate from glutamate and acetyl-CoA as the acetyl donor, and of ornithine by transacetylation between N(2)-acetylornithine and glutamate.</text>
</comment>
<reference evidence="9" key="1">
    <citation type="journal article" date="2020" name="ISME J.">
        <title>Gammaproteobacteria mediating utilization of methyl-, sulfur- and petroleum organic compounds in deep ocean hydrothermal plumes.</title>
        <authorList>
            <person name="Zhou Z."/>
            <person name="Liu Y."/>
            <person name="Pan J."/>
            <person name="Cron B.R."/>
            <person name="Toner B.M."/>
            <person name="Anantharaman K."/>
            <person name="Breier J.A."/>
            <person name="Dick G.J."/>
            <person name="Li M."/>
        </authorList>
    </citation>
    <scope>NUCLEOTIDE SEQUENCE</scope>
    <source>
        <strain evidence="9">SZUA-1501</strain>
    </source>
</reference>
<keyword evidence="8" id="KW-0055">Arginine biosynthesis</keyword>
<dbReference type="NCBIfam" id="NF003802">
    <property type="entry name" value="PRK05388.1"/>
    <property type="match status" value="1"/>
</dbReference>
<dbReference type="EC" id="2.3.1.1" evidence="8"/>
<evidence type="ECO:0000256" key="1">
    <source>
        <dbReference type="ARBA" id="ARBA00004496"/>
    </source>
</evidence>
<dbReference type="AlphaFoldDB" id="A0A9D1CGI0"/>
<proteinExistence type="inferred from homology"/>
<evidence type="ECO:0000256" key="3">
    <source>
        <dbReference type="ARBA" id="ARBA00011475"/>
    </source>
</evidence>
<evidence type="ECO:0000256" key="8">
    <source>
        <dbReference type="HAMAP-Rule" id="MF_01106"/>
    </source>
</evidence>
<dbReference type="NCBIfam" id="TIGR00120">
    <property type="entry name" value="ArgJ"/>
    <property type="match status" value="1"/>
</dbReference>
<dbReference type="EMBL" id="DQVE01000044">
    <property type="protein sequence ID" value="HIP98528.1"/>
    <property type="molecule type" value="Genomic_DNA"/>
</dbReference>
<dbReference type="PANTHER" id="PTHR23100:SF0">
    <property type="entry name" value="ARGININE BIOSYNTHESIS BIFUNCTIONAL PROTEIN ARGJ, MITOCHONDRIAL"/>
    <property type="match status" value="1"/>
</dbReference>
<keyword evidence="6 8" id="KW-0068">Autocatalytic cleavage</keyword>
<feature type="site" description="Cleavage; by autolysis" evidence="8">
    <location>
        <begin position="168"/>
        <end position="169"/>
    </location>
</feature>
<dbReference type="PANTHER" id="PTHR23100">
    <property type="entry name" value="ARGININE BIOSYNTHESIS BIFUNCTIONAL PROTEIN ARGJ"/>
    <property type="match status" value="1"/>
</dbReference>
<feature type="chain" id="PRO_5039767999" description="Arginine biosynthesis bifunctional protein ArgJ alpha chain" evidence="8">
    <location>
        <begin position="1"/>
        <end position="168"/>
    </location>
</feature>
<dbReference type="Gene3D" id="3.10.20.340">
    <property type="entry name" value="ArgJ beta chain, C-terminal domain"/>
    <property type="match status" value="1"/>
</dbReference>
<dbReference type="InterPro" id="IPR042195">
    <property type="entry name" value="ArgJ_beta_C"/>
</dbReference>
<dbReference type="InterPro" id="IPR016117">
    <property type="entry name" value="ArgJ-like_dom_sf"/>
</dbReference>
<feature type="active site" description="Nucleophile" evidence="8">
    <location>
        <position position="169"/>
    </location>
</feature>
<dbReference type="GO" id="GO:0004358">
    <property type="term" value="F:L-glutamate N-acetyltransferase activity, acting on acetyl-L-ornithine as donor"/>
    <property type="evidence" value="ECO:0007669"/>
    <property type="project" value="UniProtKB-UniRule"/>
</dbReference>
<feature type="binding site" evidence="8">
    <location>
        <position position="376"/>
    </location>
    <ligand>
        <name>substrate</name>
    </ligand>
</feature>
<evidence type="ECO:0000256" key="2">
    <source>
        <dbReference type="ARBA" id="ARBA00006774"/>
    </source>
</evidence>
<dbReference type="InterPro" id="IPR002813">
    <property type="entry name" value="Arg_biosynth_ArgJ"/>
</dbReference>
<keyword evidence="5 8" id="KW-0808">Transferase</keyword>
<evidence type="ECO:0000256" key="7">
    <source>
        <dbReference type="ARBA" id="ARBA00023315"/>
    </source>
</evidence>
<dbReference type="FunFam" id="3.10.20.340:FF:000003">
    <property type="entry name" value="Arginine biosynthesis bifunctional protein ArgJ"/>
    <property type="match status" value="1"/>
</dbReference>
<accession>A0A9D1CGI0</accession>
<dbReference type="HAMAP" id="MF_01106">
    <property type="entry name" value="ArgJ"/>
    <property type="match status" value="1"/>
</dbReference>
<keyword evidence="4 8" id="KW-0963">Cytoplasm</keyword>
<dbReference type="GO" id="GO:0005737">
    <property type="term" value="C:cytoplasm"/>
    <property type="evidence" value="ECO:0007669"/>
    <property type="project" value="UniProtKB-SubCell"/>
</dbReference>
<feature type="binding site" evidence="8">
    <location>
        <position position="371"/>
    </location>
    <ligand>
        <name>substrate</name>
    </ligand>
</feature>
<feature type="chain" id="PRO_5039767998" description="Arginine biosynthesis bifunctional protein ArgJ beta chain" evidence="8">
    <location>
        <begin position="169"/>
        <end position="376"/>
    </location>
</feature>
<dbReference type="GO" id="GO:0006592">
    <property type="term" value="P:ornithine biosynthetic process"/>
    <property type="evidence" value="ECO:0007669"/>
    <property type="project" value="TreeGrafter"/>
</dbReference>
<comment type="subcellular location">
    <subcellularLocation>
        <location evidence="1 8">Cytoplasm</location>
    </subcellularLocation>
</comment>
<comment type="subunit">
    <text evidence="3 8">Heterotetramer of two alpha and two beta chains.</text>
</comment>
<evidence type="ECO:0000313" key="10">
    <source>
        <dbReference type="Proteomes" id="UP000606463"/>
    </source>
</evidence>
<feature type="site" description="Involved in the stabilization of negative charge on the oxyanion by the formation of the oxyanion hole" evidence="8">
    <location>
        <position position="103"/>
    </location>
</feature>